<dbReference type="Pfam" id="PF20385">
    <property type="entry name" value="DUF6680"/>
    <property type="match status" value="1"/>
</dbReference>
<sequence>MSTFEIIMAIINVAALIIVPIAAVFIGQKLQDRNQKRKDKMEIFRVLMMNRGIGWTADTVRALNIIDVVFSDDDSVRARWREYYNQLCIQTPNVMQRKQIQEAQDKLLEAIAQSLGYKKQVTWETIQNPYIPQGMLNAMQQQQNIQNGQEQLASAVEIFTKVFGSANSQPDSTTIQRKEDTHANT</sequence>
<feature type="transmembrane region" description="Helical" evidence="1">
    <location>
        <begin position="6"/>
        <end position="27"/>
    </location>
</feature>
<dbReference type="InterPro" id="IPR046502">
    <property type="entry name" value="DUF6680"/>
</dbReference>
<dbReference type="RefSeq" id="WP_158398310.1">
    <property type="nucleotide sequence ID" value="NZ_CABHMY010000089.1"/>
</dbReference>
<gene>
    <name evidence="3" type="ORF">FPPS064S07_00058</name>
</gene>
<reference evidence="3 4" key="1">
    <citation type="submission" date="2019-07" db="EMBL/GenBank/DDBJ databases">
        <authorList>
            <person name="Hibberd C M."/>
            <person name="Gehrig L. J."/>
            <person name="Chang H.-W."/>
            <person name="Venkatesh S."/>
        </authorList>
    </citation>
    <scope>NUCLEOTIDE SEQUENCE [LARGE SCALE GENOMIC DNA]</scope>
    <source>
        <strain evidence="3">Faecalibacterium_prausnitzii_JG_BgPS064</strain>
    </source>
</reference>
<evidence type="ECO:0000256" key="1">
    <source>
        <dbReference type="SAM" id="Phobius"/>
    </source>
</evidence>
<keyword evidence="1" id="KW-1133">Transmembrane helix</keyword>
<dbReference type="EMBL" id="CABHMY010000089">
    <property type="protein sequence ID" value="VUW99890.1"/>
    <property type="molecule type" value="Genomic_DNA"/>
</dbReference>
<keyword evidence="1" id="KW-0472">Membrane</keyword>
<dbReference type="Proteomes" id="UP000406184">
    <property type="component" value="Unassembled WGS sequence"/>
</dbReference>
<evidence type="ECO:0000313" key="4">
    <source>
        <dbReference type="Proteomes" id="UP000406184"/>
    </source>
</evidence>
<name>A0A564SZP2_9FIRM</name>
<keyword evidence="1" id="KW-0812">Transmembrane</keyword>
<proteinExistence type="predicted"/>
<dbReference type="AlphaFoldDB" id="A0A564SZP2"/>
<evidence type="ECO:0000259" key="2">
    <source>
        <dbReference type="Pfam" id="PF20385"/>
    </source>
</evidence>
<organism evidence="3 4">
    <name type="scientific">Faecalibacterium prausnitzii</name>
    <dbReference type="NCBI Taxonomy" id="853"/>
    <lineage>
        <taxon>Bacteria</taxon>
        <taxon>Bacillati</taxon>
        <taxon>Bacillota</taxon>
        <taxon>Clostridia</taxon>
        <taxon>Eubacteriales</taxon>
        <taxon>Oscillospiraceae</taxon>
        <taxon>Faecalibacterium</taxon>
    </lineage>
</organism>
<accession>A0A564SZP2</accession>
<evidence type="ECO:0000313" key="3">
    <source>
        <dbReference type="EMBL" id="VUW99890.1"/>
    </source>
</evidence>
<feature type="domain" description="DUF6680" evidence="2">
    <location>
        <begin position="9"/>
        <end position="169"/>
    </location>
</feature>
<keyword evidence="4" id="KW-1185">Reference proteome</keyword>
<protein>
    <recommendedName>
        <fullName evidence="2">DUF6680 domain-containing protein</fullName>
    </recommendedName>
</protein>